<feature type="domain" description="Tetrapyrrole biosynthesis uroporphyrinogen III synthase" evidence="1">
    <location>
        <begin position="15"/>
        <end position="220"/>
    </location>
</feature>
<dbReference type="InterPro" id="IPR036108">
    <property type="entry name" value="4pyrrol_syn_uPrphyn_synt_sf"/>
</dbReference>
<dbReference type="Pfam" id="PF02602">
    <property type="entry name" value="HEM4"/>
    <property type="match status" value="1"/>
</dbReference>
<accession>J0QZH3</accession>
<evidence type="ECO:0000313" key="3">
    <source>
        <dbReference type="Proteomes" id="UP000008952"/>
    </source>
</evidence>
<gene>
    <name evidence="2" type="ORF">ME5_00241</name>
</gene>
<dbReference type="InterPro" id="IPR003754">
    <property type="entry name" value="4pyrrol_synth_uPrphyn_synth"/>
</dbReference>
<dbReference type="Gene3D" id="3.40.50.10090">
    <property type="match status" value="2"/>
</dbReference>
<dbReference type="PATRIC" id="fig|1094558.3.peg.272"/>
<reference evidence="2 3" key="1">
    <citation type="submission" date="2012-03" db="EMBL/GenBank/DDBJ databases">
        <title>The Genome Sequence of Bartonella tamiae Th239.</title>
        <authorList>
            <consortium name="The Broad Institute Genome Sequencing Platform"/>
            <consortium name="The Broad Institute Genome Sequencing Center for Infectious Disease"/>
            <person name="Feldgarden M."/>
            <person name="Kirby J."/>
            <person name="Kosoy M."/>
            <person name="Birtles R."/>
            <person name="Probert W.S."/>
            <person name="Chiaraviglio L."/>
            <person name="Young S.K."/>
            <person name="Zeng Q."/>
            <person name="Gargeya S."/>
            <person name="Fitzgerald M."/>
            <person name="Haas B."/>
            <person name="Abouelleil A."/>
            <person name="Alvarado L."/>
            <person name="Arachchi H.M."/>
            <person name="Berlin A."/>
            <person name="Chapman S.B."/>
            <person name="Gearin G."/>
            <person name="Goldberg J."/>
            <person name="Griggs A."/>
            <person name="Gujja S."/>
            <person name="Hansen M."/>
            <person name="Heiman D."/>
            <person name="Howarth C."/>
            <person name="Larimer J."/>
            <person name="Lui A."/>
            <person name="MacDonald P.J.P."/>
            <person name="McCowen C."/>
            <person name="Montmayeur A."/>
            <person name="Murphy C."/>
            <person name="Neiman D."/>
            <person name="Pearson M."/>
            <person name="Priest M."/>
            <person name="Roberts A."/>
            <person name="Saif S."/>
            <person name="Shea T."/>
            <person name="Sisk P."/>
            <person name="Stolte C."/>
            <person name="Sykes S."/>
            <person name="Wortman J."/>
            <person name="Nusbaum C."/>
            <person name="Birren B."/>
        </authorList>
    </citation>
    <scope>NUCLEOTIDE SEQUENCE [LARGE SCALE GENOMIC DNA]</scope>
    <source>
        <strain evidence="2 3">Th239</strain>
    </source>
</reference>
<dbReference type="eggNOG" id="COG1587">
    <property type="taxonomic scope" value="Bacteria"/>
</dbReference>
<evidence type="ECO:0000259" key="1">
    <source>
        <dbReference type="Pfam" id="PF02602"/>
    </source>
</evidence>
<dbReference type="EMBL" id="AIMB01000002">
    <property type="protein sequence ID" value="EJF91546.1"/>
    <property type="molecule type" value="Genomic_DNA"/>
</dbReference>
<dbReference type="HOGENOM" id="CLU_011276_10_2_5"/>
<dbReference type="GO" id="GO:0033014">
    <property type="term" value="P:tetrapyrrole biosynthetic process"/>
    <property type="evidence" value="ECO:0007669"/>
    <property type="project" value="InterPro"/>
</dbReference>
<dbReference type="OrthoDB" id="7163809at2"/>
<dbReference type="CDD" id="cd06578">
    <property type="entry name" value="HemD"/>
    <property type="match status" value="1"/>
</dbReference>
<evidence type="ECO:0000313" key="2">
    <source>
        <dbReference type="EMBL" id="EJF91546.1"/>
    </source>
</evidence>
<name>J0QZH3_9HYPH</name>
<organism evidence="2 3">
    <name type="scientific">Bartonella tamiae Th239</name>
    <dbReference type="NCBI Taxonomy" id="1094558"/>
    <lineage>
        <taxon>Bacteria</taxon>
        <taxon>Pseudomonadati</taxon>
        <taxon>Pseudomonadota</taxon>
        <taxon>Alphaproteobacteria</taxon>
        <taxon>Hyphomicrobiales</taxon>
        <taxon>Bartonellaceae</taxon>
        <taxon>Bartonella</taxon>
    </lineage>
</organism>
<comment type="caution">
    <text evidence="2">The sequence shown here is derived from an EMBL/GenBank/DDBJ whole genome shotgun (WGS) entry which is preliminary data.</text>
</comment>
<dbReference type="Proteomes" id="UP000008952">
    <property type="component" value="Unassembled WGS sequence"/>
</dbReference>
<dbReference type="GO" id="GO:0004852">
    <property type="term" value="F:uroporphyrinogen-III synthase activity"/>
    <property type="evidence" value="ECO:0007669"/>
    <property type="project" value="InterPro"/>
</dbReference>
<dbReference type="SUPFAM" id="SSF69618">
    <property type="entry name" value="HemD-like"/>
    <property type="match status" value="1"/>
</dbReference>
<proteinExistence type="predicted"/>
<protein>
    <recommendedName>
        <fullName evidence="1">Tetrapyrrole biosynthesis uroporphyrinogen III synthase domain-containing protein</fullName>
    </recommendedName>
</protein>
<dbReference type="STRING" id="1094558.ME5_00241"/>
<sequence length="233" mass="25926">MSVLVTRPKLGAMRTAKRVQEMGLTPLVLPLSKTVGLPVNEAALKGEALIITSEAVFEHMEPRLLQSLKHKDLYCVGPRTAQIAEKFGFDTIKIIASTAEKLVASIDCSQEIHFLYLAGRVRGPDLENELLMTHKNLTVIEIYDTFPLQLTLQEKQKFTQKIKIIMLYSALAAKSLEQISSFLNPSTALLCLSQRIANAIPVRLCNPTIIAYEPNEEAMLKGLATFLRDKAFD</sequence>
<keyword evidence="3" id="KW-1185">Reference proteome</keyword>
<dbReference type="AlphaFoldDB" id="J0QZH3"/>